<comment type="subcellular location">
    <subcellularLocation>
        <location evidence="1">Membrane</location>
        <topology evidence="1">Multi-pass membrane protein</topology>
    </subcellularLocation>
</comment>
<organism evidence="5">
    <name type="scientific">Grosmannia clavigera (strain kw1407 / UAMH 11150)</name>
    <name type="common">Blue stain fungus</name>
    <name type="synonym">Graphiocladiella clavigera</name>
    <dbReference type="NCBI Taxonomy" id="655863"/>
    <lineage>
        <taxon>Eukaryota</taxon>
        <taxon>Fungi</taxon>
        <taxon>Dikarya</taxon>
        <taxon>Ascomycota</taxon>
        <taxon>Pezizomycotina</taxon>
        <taxon>Sordariomycetes</taxon>
        <taxon>Sordariomycetidae</taxon>
        <taxon>Ophiostomatales</taxon>
        <taxon>Ophiostomataceae</taxon>
        <taxon>Leptographium</taxon>
    </lineage>
</organism>
<dbReference type="HOGENOM" id="CLU_089739_0_0_1"/>
<dbReference type="STRING" id="655863.F0XJD1"/>
<dbReference type="OrthoDB" id="4765010at2759"/>
<dbReference type="RefSeq" id="XP_014171748.1">
    <property type="nucleotide sequence ID" value="XM_014316273.1"/>
</dbReference>
<keyword evidence="2" id="KW-0812">Transmembrane</keyword>
<feature type="transmembrane region" description="Helical" evidence="2">
    <location>
        <begin position="87"/>
        <end position="108"/>
    </location>
</feature>
<keyword evidence="2" id="KW-1133">Transmembrane helix</keyword>
<evidence type="ECO:0000313" key="4">
    <source>
        <dbReference type="EMBL" id="EFX02266.1"/>
    </source>
</evidence>
<dbReference type="eggNOG" id="KOG0054">
    <property type="taxonomic scope" value="Eukaryota"/>
</dbReference>
<dbReference type="AlphaFoldDB" id="F0XJD1"/>
<dbReference type="GeneID" id="25975291"/>
<dbReference type="GO" id="GO:0016020">
    <property type="term" value="C:membrane"/>
    <property type="evidence" value="ECO:0007669"/>
    <property type="project" value="UniProtKB-SubCell"/>
</dbReference>
<reference evidence="4 5" key="1">
    <citation type="journal article" date="2011" name="Proc. Natl. Acad. Sci. U.S.A.">
        <title>Genome and transcriptome analyses of the mountain pine beetle-fungal symbiont Grosmannia clavigera, a lodgepole pine pathogen.</title>
        <authorList>
            <person name="DiGuistini S."/>
            <person name="Wang Y."/>
            <person name="Liao N.Y."/>
            <person name="Taylor G."/>
            <person name="Tanguay P."/>
            <person name="Feau N."/>
            <person name="Henrissat B."/>
            <person name="Chan S.K."/>
            <person name="Hesse-Orce U."/>
            <person name="Alamouti S.M."/>
            <person name="Tsui C.K.M."/>
            <person name="Docking R.T."/>
            <person name="Levasseur A."/>
            <person name="Haridas S."/>
            <person name="Robertson G."/>
            <person name="Birol I."/>
            <person name="Holt R.A."/>
            <person name="Marra M.A."/>
            <person name="Hamelin R.C."/>
            <person name="Hirst M."/>
            <person name="Jones S.J.M."/>
            <person name="Bohlmann J."/>
            <person name="Breuil C."/>
        </authorList>
    </citation>
    <scope>NUCLEOTIDE SEQUENCE [LARGE SCALE GENOMIC DNA]</scope>
    <source>
        <strain evidence="5">kw1407 / UAMH 11150</strain>
    </source>
</reference>
<keyword evidence="2" id="KW-0472">Membrane</keyword>
<feature type="transmembrane region" description="Helical" evidence="2">
    <location>
        <begin position="114"/>
        <end position="135"/>
    </location>
</feature>
<evidence type="ECO:0000256" key="1">
    <source>
        <dbReference type="ARBA" id="ARBA00004141"/>
    </source>
</evidence>
<dbReference type="Proteomes" id="UP000007796">
    <property type="component" value="Unassembled WGS sequence"/>
</dbReference>
<sequence length="252" mass="27380">MDVLTLSRGIPSSNTSQGSGDVRLNMYHYFGPAAAGGQFDFAPLFEDTILGILPSALLLVVLPYRILALQRQRPKVAPGGLLHDNKLAFLTVFAAMQLAILVLSSTILGPGMRTSASVAAPALSFAASVGLVVLSHLEHVRSLRPSLVINSYLLLTLPFDAARTRTLFLQRGNRNGVLASCVASMMGVKLLALLAEAVEKRGRLLEPYRGLSPEETSGIYSRSMFWWLNRLLRGGAFEARCKRPICIRSTEK</sequence>
<dbReference type="EMBL" id="GL629782">
    <property type="protein sequence ID" value="EFX02266.1"/>
    <property type="molecule type" value="Genomic_DNA"/>
</dbReference>
<dbReference type="Pfam" id="PF24357">
    <property type="entry name" value="TMD0_ABC"/>
    <property type="match status" value="1"/>
</dbReference>
<gene>
    <name evidence="4" type="ORF">CMQ_2315</name>
</gene>
<dbReference type="InterPro" id="IPR056227">
    <property type="entry name" value="TMD0_ABC"/>
</dbReference>
<feature type="domain" description="ABC transporter TMD0" evidence="3">
    <location>
        <begin position="38"/>
        <end position="171"/>
    </location>
</feature>
<protein>
    <submittedName>
        <fullName evidence="4">ABC multidrug transporter</fullName>
    </submittedName>
</protein>
<keyword evidence="5" id="KW-1185">Reference proteome</keyword>
<name>F0XJD1_GROCL</name>
<dbReference type="InParanoid" id="F0XJD1"/>
<proteinExistence type="predicted"/>
<evidence type="ECO:0000313" key="5">
    <source>
        <dbReference type="Proteomes" id="UP000007796"/>
    </source>
</evidence>
<evidence type="ECO:0000259" key="3">
    <source>
        <dbReference type="Pfam" id="PF24357"/>
    </source>
</evidence>
<feature type="transmembrane region" description="Helical" evidence="2">
    <location>
        <begin position="49"/>
        <end position="67"/>
    </location>
</feature>
<evidence type="ECO:0000256" key="2">
    <source>
        <dbReference type="SAM" id="Phobius"/>
    </source>
</evidence>
<accession>F0XJD1</accession>